<dbReference type="Gene3D" id="3.40.50.11310">
    <property type="entry name" value="Bacterial phosphonate metabolism protein PhnH"/>
    <property type="match status" value="1"/>
</dbReference>
<dbReference type="SUPFAM" id="SSF159709">
    <property type="entry name" value="PhnH-like"/>
    <property type="match status" value="1"/>
</dbReference>
<name>A0A1W1XT84_9CLOT</name>
<dbReference type="AlphaFoldDB" id="A0A1W1XT84"/>
<dbReference type="OrthoDB" id="154477at2"/>
<dbReference type="EMBL" id="FWXH01000015">
    <property type="protein sequence ID" value="SMC27055.1"/>
    <property type="molecule type" value="Genomic_DNA"/>
</dbReference>
<proteinExistence type="predicted"/>
<accession>A0A1W1XT84</accession>
<evidence type="ECO:0000313" key="1">
    <source>
        <dbReference type="EMBL" id="SMC27055.1"/>
    </source>
</evidence>
<dbReference type="Pfam" id="PF05845">
    <property type="entry name" value="PhnH"/>
    <property type="match status" value="1"/>
</dbReference>
<dbReference type="Proteomes" id="UP000192468">
    <property type="component" value="Unassembled WGS sequence"/>
</dbReference>
<dbReference type="GO" id="GO:0019634">
    <property type="term" value="P:organic phosphonate metabolic process"/>
    <property type="evidence" value="ECO:0007669"/>
    <property type="project" value="InterPro"/>
</dbReference>
<dbReference type="STRING" id="1121291.SAMN02745134_03039"/>
<gene>
    <name evidence="1" type="ORF">SAMN02745134_03039</name>
</gene>
<reference evidence="1 2" key="1">
    <citation type="submission" date="2017-04" db="EMBL/GenBank/DDBJ databases">
        <authorList>
            <person name="Afonso C.L."/>
            <person name="Miller P.J."/>
            <person name="Scott M.A."/>
            <person name="Spackman E."/>
            <person name="Goraichik I."/>
            <person name="Dimitrov K.M."/>
            <person name="Suarez D.L."/>
            <person name="Swayne D.E."/>
        </authorList>
    </citation>
    <scope>NUCLEOTIDE SEQUENCE [LARGE SCALE GENOMIC DNA]</scope>
    <source>
        <strain evidence="1 2">DSM 12555</strain>
    </source>
</reference>
<organism evidence="1 2">
    <name type="scientific">Clostridium acidisoli DSM 12555</name>
    <dbReference type="NCBI Taxonomy" id="1121291"/>
    <lineage>
        <taxon>Bacteria</taxon>
        <taxon>Bacillati</taxon>
        <taxon>Bacillota</taxon>
        <taxon>Clostridia</taxon>
        <taxon>Eubacteriales</taxon>
        <taxon>Clostridiaceae</taxon>
        <taxon>Clostridium</taxon>
    </lineage>
</organism>
<dbReference type="InterPro" id="IPR008772">
    <property type="entry name" value="Phosphonate_metab_PhnH"/>
</dbReference>
<sequence>MEIDMVHDVQNAYRKLLVCMSRPGNIESLGEESNKVHIDANIFNSTLVLMFILLDSEVSFKVVSKYEDKISKIVQSLTYSTPTNIEEADFIFLLEDQEENSLKQIITKSKIGDLINPHKSATIIVETSKIDYEKKLLLKGPGIKTETYIDLKLEQMCIEELCKKNIEFPMGIDMIFVDKNSNITCLPRTTKVLRKVN</sequence>
<dbReference type="PIRSF" id="PIRSF020680">
    <property type="entry name" value="PhnH"/>
    <property type="match status" value="1"/>
</dbReference>
<dbReference type="RefSeq" id="WP_084116895.1">
    <property type="nucleotide sequence ID" value="NZ_FWXH01000015.1"/>
</dbReference>
<protein>
    <submittedName>
        <fullName evidence="1">Alpha-D-ribose 1-methylphosphonate 5-triphosphate synthase subunit PhnH</fullName>
    </submittedName>
</protein>
<dbReference type="NCBIfam" id="TIGR03292">
    <property type="entry name" value="PhnH_redo"/>
    <property type="match status" value="1"/>
</dbReference>
<evidence type="ECO:0000313" key="2">
    <source>
        <dbReference type="Proteomes" id="UP000192468"/>
    </source>
</evidence>
<dbReference type="InterPro" id="IPR038058">
    <property type="entry name" value="PhnH-like_sp"/>
</dbReference>
<keyword evidence="2" id="KW-1185">Reference proteome</keyword>